<proteinExistence type="predicted"/>
<keyword evidence="2" id="KW-1185">Reference proteome</keyword>
<organism evidence="1 2">
    <name type="scientific">Methylobacterium symbioticum</name>
    <dbReference type="NCBI Taxonomy" id="2584084"/>
    <lineage>
        <taxon>Bacteria</taxon>
        <taxon>Pseudomonadati</taxon>
        <taxon>Pseudomonadota</taxon>
        <taxon>Alphaproteobacteria</taxon>
        <taxon>Hyphomicrobiales</taxon>
        <taxon>Methylobacteriaceae</taxon>
        <taxon>Methylobacterium</taxon>
    </lineage>
</organism>
<protein>
    <submittedName>
        <fullName evidence="1">Uncharacterized protein</fullName>
    </submittedName>
</protein>
<name>A0A509E5U4_9HYPH</name>
<sequence>MVASSPPPSCRFIRELLEILADDIGGPGQRRDERLFRDLADLEMDAERFGADEASCRVIGRIRQLAGLSAIGGRILPPEVS</sequence>
<dbReference type="EMBL" id="CABFPH010000001">
    <property type="protein sequence ID" value="VUD69541.1"/>
    <property type="molecule type" value="Genomic_DNA"/>
</dbReference>
<dbReference type="RefSeq" id="WP_142581133.1">
    <property type="nucleotide sequence ID" value="NZ_CABFPH010000001.1"/>
</dbReference>
<dbReference type="Proteomes" id="UP000410984">
    <property type="component" value="Unassembled WGS sequence"/>
</dbReference>
<dbReference type="OrthoDB" id="9845515at2"/>
<gene>
    <name evidence="1" type="ORF">MET9862_00091</name>
</gene>
<reference evidence="1 2" key="1">
    <citation type="submission" date="2019-06" db="EMBL/GenBank/DDBJ databases">
        <authorList>
            <person name="Rodrigo-Torres L."/>
            <person name="Arahal R. D."/>
            <person name="Lucena T."/>
        </authorList>
    </citation>
    <scope>NUCLEOTIDE SEQUENCE [LARGE SCALE GENOMIC DNA]</scope>
    <source>
        <strain evidence="1 2">SB0023/3</strain>
    </source>
</reference>
<evidence type="ECO:0000313" key="2">
    <source>
        <dbReference type="Proteomes" id="UP000410984"/>
    </source>
</evidence>
<accession>A0A509E5U4</accession>
<dbReference type="AlphaFoldDB" id="A0A509E5U4"/>
<evidence type="ECO:0000313" key="1">
    <source>
        <dbReference type="EMBL" id="VUD69541.1"/>
    </source>
</evidence>